<evidence type="ECO:0000313" key="4">
    <source>
        <dbReference type="Proteomes" id="UP001055286"/>
    </source>
</evidence>
<sequence>MCYRRFRSRLLALKCHDASVASGRSAALRQYLVAATLLIGSGAAVAGMPEIAAGSAPGAPHRIVHADLVALDQLIVYNRFGSFNPYGMVFALRRDVSALGPGAAIDADQCRMRDGTEAGEGALIPGAVRLKDCKRARPLTLRANVGDILEITLTNLLRPSQPDISETWCGSRQSDDGTRPTRRDERAAFDAQCEETGRIERHVKEQGTEAERAAAAAERRGDWPATRSLSLSIPGLEPLPVGEAVPDACLGLAAVPPGQSFTCRYRLEREGTHLVSSLAAPAGGEGDAGSATHGLFGALIVESPGATALRSQVSSAAFDKVWPEKGKSETEKSGASGQDKSGQGDGAVRHARSGAPDFAAASGDPRSRDARANAYPCGDGPVPVLAVLRSCQGSETVDGVTYARAELVHGDLNAVIVPDPGRALPPVDPVLTGEDRRTAIRLDQEARAPFREFTVVFHDELKTYYADPQRELSQFGQLSAARDGFAINYGSSGAGAMVLANRKGIGPTANCPECLYEEFFLESWANGDPALLENYPDDPSNVHHSYLNDKVVFRNLHIGKETHVFHLHSHQWFAGNDENRGAYLDSQTIAPQQGFTYRIYHGGLDRHRDERTPAGARGWWEAAKGSGNRNRTVGDAIFHCHLYPHFAQGMWALWRVHDVMEDGTRVLPDGQKRPGLSIGRNPAPFERREGSVALQSGEWRGTGKDQGTPIPGLVPIPGEAAPLLPVYTAPGTKPEDADGMPGYPFFIAGEPGHRAPQPPLDMARDLTKGGDGRLLDGGLPRHVVTGGLSLPAVLTAAEKRAARSDPSTLAALAPTLVPRMLALGDATSEYERLDLKVLPHAGTRLERNAMGFHHDGKRPGGGALPLRDAAGDPVGPQSLGSYPSLRLPPLGGAARLELAGFPVNGAPPAPGAPYADPCGAASTLASSPFRRFVGYRAGMPERDLFEGTILTPKPDPAIAGDAALQALRGNLDFVPDPGLMGFRRYDVSAIQFDMTVNRAGWHDPQARIAVLTAEADAWKESRSARAEPFFFRGFSGECIELRHTNELPKDLELDDFQLRVPTDTIGQHIHLVKFDVTSADGSGNGFNYEDGTFAPDEILARICAAGKPQGGIAPREAECTALATAKAALEDAVARNDAGAIAEARRRLRAAQLWWRKGEANRRTYFQTTVQRWFADPILSNTGDGKAADRTLRTVFTHDHFGPSNIQQHGYYAALLIEPNTHAVERHAGPDQARADMPGPVPPPVWPAAGEPVTPRLVEGGRGLVGARAVVEAVTDRNRSSARPQAGEQDRAGDPIHPNTREFALAIADFALLYDGAKQPPQGFDGDTRQPTPKGMARLVAEARCQVKDLTEAARQDPDIEPGESIPARRAGLCVNAAGQVPVDAPASAAEDASPKPDHAGQVTALATHAAAWREEHGRPVAAPPRPEAFSQKHHDPYLVNYRNEPVPLRVGSRDPGGDKFAFAGNPCALGGGVTPAGETEADRPHRQNHGDIRAQRRGEAGDLANVFRSAWDRPDGRATEGHGDPCTPLIEAYSRERLVLRMVQGAQEVQHTFHIEGIAFRRNADQAYPTARAHLGRLATALRPRNEHCHDDRIARDGRPRDLAGLVSRTGPTAGFWTTFERLIGGCDNLLGITSAQEIGLSEHFEVGVRLSATAPGNDTLPGTDRAAPSPALAARPGAGIAVTASYADSSGRLRAPRSALAGAPAGRPWAGDRLRNQSATGPSLNLDTFRKQVAVKDGDLRQALDYLYNFGSADAIWNGAWGLVRIYDRPGSFDLGGCLRDPTASHCLTASRPAARERFRPVRTDGVAARPGPLVLDAAGPEEDEAPPRAATAQALVCPAGAQTVETIMVAVRADEVLDGPAAGLLPGLPYDGRTGLFDPDGLMIVSLPLDDLRQAVPPEPATGLAQVRTFYDVLQARALPRREDIVAMLKQRYAGVDRPEPYMLRVNAGDCVSVTMINALRPDDAPPPDTPFRMRDLPGDALLPKIVPLNTDPRQLGGRGRDLWPSTRVTFTLPAAVTSPRNGVPFPFGINQMPALLTETEARDVERSDPAPAACALGAGRCLPDRSWTTVTFYAGALSVDASGLQRLLPWQLPPDSPLSAIRIETRPRTGCGPGRVEFAFLTVLLCAANGATPLDFSAAATGPAADNADEVARRLADYLGERQGEFLSAIPYAAGALPIRVAGDLIGHASHGLSGLLIVEPKGAAYPGRQEGSDPIHVVSRVRSQGGESLRVAPLRLCPPEAEGGGETCPVRIPEAAIREHALMVQDGLNLWSRRWAGSRPKPVPVDHAGHPGHPLPNCPVCDDSYDLGEKGVSYRTAPFTRRLGGALGLRTYPDDDTNLNAVVFPRDFLSPSFAPVPTPTLDARAGEEMMIRLAHPAGRSRHRAFVTLGASYDDLFPGFGTGHSGHLAPGKAFTASLCAPRQPGTYLWRDGPQATFAAGAWGHVAVTPGGPDAPECRP</sequence>
<comment type="caution">
    <text evidence="3">The sequence shown here is derived from an EMBL/GenBank/DDBJ whole genome shotgun (WGS) entry which is preliminary data.</text>
</comment>
<protein>
    <recommendedName>
        <fullName evidence="5">Plastocyanin-like domain-containing protein</fullName>
    </recommendedName>
</protein>
<reference evidence="3" key="2">
    <citation type="submission" date="2021-08" db="EMBL/GenBank/DDBJ databases">
        <authorList>
            <person name="Tani A."/>
            <person name="Ola A."/>
            <person name="Ogura Y."/>
            <person name="Katsura K."/>
            <person name="Hayashi T."/>
        </authorList>
    </citation>
    <scope>NUCLEOTIDE SEQUENCE</scope>
    <source>
        <strain evidence="3">JCM 32048</strain>
    </source>
</reference>
<feature type="compositionally biased region" description="Basic and acidic residues" evidence="2">
    <location>
        <begin position="173"/>
        <end position="185"/>
    </location>
</feature>
<reference evidence="3" key="1">
    <citation type="journal article" date="2016" name="Front. Microbiol.">
        <title>Genome Sequence of the Piezophilic, Mesophilic Sulfate-Reducing Bacterium Desulfovibrio indicus J2T.</title>
        <authorList>
            <person name="Cao J."/>
            <person name="Maignien L."/>
            <person name="Shao Z."/>
            <person name="Alain K."/>
            <person name="Jebbar M."/>
        </authorList>
    </citation>
    <scope>NUCLEOTIDE SEQUENCE</scope>
    <source>
        <strain evidence="3">JCM 32048</strain>
    </source>
</reference>
<dbReference type="SUPFAM" id="SSF49503">
    <property type="entry name" value="Cupredoxins"/>
    <property type="match status" value="2"/>
</dbReference>
<dbReference type="Proteomes" id="UP001055286">
    <property type="component" value="Unassembled WGS sequence"/>
</dbReference>
<evidence type="ECO:0000256" key="1">
    <source>
        <dbReference type="ARBA" id="ARBA00022723"/>
    </source>
</evidence>
<evidence type="ECO:0000313" key="3">
    <source>
        <dbReference type="EMBL" id="GJD65680.1"/>
    </source>
</evidence>
<proteinExistence type="predicted"/>
<evidence type="ECO:0000256" key="2">
    <source>
        <dbReference type="SAM" id="MobiDB-lite"/>
    </source>
</evidence>
<dbReference type="InterPro" id="IPR002355">
    <property type="entry name" value="Cu_oxidase_Cu_BS"/>
</dbReference>
<dbReference type="GO" id="GO:0005507">
    <property type="term" value="F:copper ion binding"/>
    <property type="evidence" value="ECO:0007669"/>
    <property type="project" value="InterPro"/>
</dbReference>
<organism evidence="3 4">
    <name type="scientific">Methylobacterium frigidaeris</name>
    <dbReference type="NCBI Taxonomy" id="2038277"/>
    <lineage>
        <taxon>Bacteria</taxon>
        <taxon>Pseudomonadati</taxon>
        <taxon>Pseudomonadota</taxon>
        <taxon>Alphaproteobacteria</taxon>
        <taxon>Hyphomicrobiales</taxon>
        <taxon>Methylobacteriaceae</taxon>
        <taxon>Methylobacterium</taxon>
    </lineage>
</organism>
<dbReference type="Gene3D" id="2.60.40.420">
    <property type="entry name" value="Cupredoxins - blue copper proteins"/>
    <property type="match status" value="2"/>
</dbReference>
<feature type="region of interest" description="Disordered" evidence="2">
    <location>
        <begin position="851"/>
        <end position="879"/>
    </location>
</feature>
<feature type="compositionally biased region" description="Basic and acidic residues" evidence="2">
    <location>
        <begin position="321"/>
        <end position="332"/>
    </location>
</feature>
<feature type="region of interest" description="Disordered" evidence="2">
    <location>
        <begin position="164"/>
        <end position="185"/>
    </location>
</feature>
<feature type="region of interest" description="Disordered" evidence="2">
    <location>
        <begin position="319"/>
        <end position="375"/>
    </location>
</feature>
<keyword evidence="1" id="KW-0479">Metal-binding</keyword>
<gene>
    <name evidence="3" type="ORF">MPEAHAMD_5875</name>
</gene>
<feature type="region of interest" description="Disordered" evidence="2">
    <location>
        <begin position="666"/>
        <end position="692"/>
    </location>
</feature>
<accession>A0AA37M7A5</accession>
<feature type="region of interest" description="Disordered" evidence="2">
    <location>
        <begin position="1275"/>
        <end position="1297"/>
    </location>
</feature>
<dbReference type="EMBL" id="BPQJ01000045">
    <property type="protein sequence ID" value="GJD65680.1"/>
    <property type="molecule type" value="Genomic_DNA"/>
</dbReference>
<dbReference type="InterPro" id="IPR008972">
    <property type="entry name" value="Cupredoxin"/>
</dbReference>
<evidence type="ECO:0008006" key="5">
    <source>
        <dbReference type="Google" id="ProtNLM"/>
    </source>
</evidence>
<name>A0AA37M7A5_9HYPH</name>
<dbReference type="PROSITE" id="PS00080">
    <property type="entry name" value="MULTICOPPER_OXIDASE2"/>
    <property type="match status" value="1"/>
</dbReference>
<feature type="region of interest" description="Disordered" evidence="2">
    <location>
        <begin position="1703"/>
        <end position="1724"/>
    </location>
</feature>
<keyword evidence="4" id="KW-1185">Reference proteome</keyword>